<protein>
    <submittedName>
        <fullName evidence="1">Uncharacterized protein</fullName>
    </submittedName>
</protein>
<reference evidence="1" key="1">
    <citation type="submission" date="2022-10" db="EMBL/GenBank/DDBJ databases">
        <title>Genome Sequence of Xylaria curta.</title>
        <authorList>
            <person name="Buettner E."/>
        </authorList>
    </citation>
    <scope>NUCLEOTIDE SEQUENCE</scope>
    <source>
        <strain evidence="1">Babe10</strain>
    </source>
</reference>
<dbReference type="Proteomes" id="UP001143856">
    <property type="component" value="Unassembled WGS sequence"/>
</dbReference>
<proteinExistence type="predicted"/>
<keyword evidence="2" id="KW-1185">Reference proteome</keyword>
<comment type="caution">
    <text evidence="1">The sequence shown here is derived from an EMBL/GenBank/DDBJ whole genome shotgun (WGS) entry which is preliminary data.</text>
</comment>
<organism evidence="1 2">
    <name type="scientific">Xylaria curta</name>
    <dbReference type="NCBI Taxonomy" id="42375"/>
    <lineage>
        <taxon>Eukaryota</taxon>
        <taxon>Fungi</taxon>
        <taxon>Dikarya</taxon>
        <taxon>Ascomycota</taxon>
        <taxon>Pezizomycotina</taxon>
        <taxon>Sordariomycetes</taxon>
        <taxon>Xylariomycetidae</taxon>
        <taxon>Xylariales</taxon>
        <taxon>Xylariaceae</taxon>
        <taxon>Xylaria</taxon>
    </lineage>
</organism>
<evidence type="ECO:0000313" key="2">
    <source>
        <dbReference type="Proteomes" id="UP001143856"/>
    </source>
</evidence>
<dbReference type="EMBL" id="JAPDGR010001858">
    <property type="protein sequence ID" value="KAJ2979093.1"/>
    <property type="molecule type" value="Genomic_DNA"/>
</dbReference>
<accession>A0ACC1NJ65</accession>
<sequence length="417" mass="47310">MSAYKRQSKVSDSNLEPDNFPPEFYNNLDKIFLTKRALQELDRRNSLSPAKRKKTYSEPLPSLARFARQGGPDITDLRGCPEPEDDPDFSEYVSKSRMAEVKKPNAKRSSAYDANFVRMMADHGIYMPDQPFEEREISTPENLDDIYQLMTKRRQSLDPKVFTEEDFRSVKARFRDVSEGCVTHTVIPHIQACEAHSKIPSRYNDLFNNLQPIGDKEVVGPKPDIWDGIRATAVHATVENALGKFITPKTSSQHALVVPNFFIEAKSPDSAPIVAERQALNDGAYGARAMHSLQNFMSVEPSFDNKAYTFSATYINGILSFYAHHVTCPRADSPGGLPEYWMTRLDAYSMNTHRRAFVSGATAFRNLRELAWHNREDAVQVANARVLDPRESDSRKDDRNDKRSPPPPSRSIKFGEK</sequence>
<evidence type="ECO:0000313" key="1">
    <source>
        <dbReference type="EMBL" id="KAJ2979093.1"/>
    </source>
</evidence>
<name>A0ACC1NJ65_9PEZI</name>
<gene>
    <name evidence="1" type="ORF">NUW58_g7294</name>
</gene>